<evidence type="ECO:0000313" key="6">
    <source>
        <dbReference type="Proteomes" id="UP000188145"/>
    </source>
</evidence>
<evidence type="ECO:0000256" key="1">
    <source>
        <dbReference type="ARBA" id="ARBA00010928"/>
    </source>
</evidence>
<dbReference type="SUPFAM" id="SSF51735">
    <property type="entry name" value="NAD(P)-binding Rossmann-fold domains"/>
    <property type="match status" value="1"/>
</dbReference>
<dbReference type="KEGG" id="tes:BW730_13975"/>
<dbReference type="EMBL" id="CP019606">
    <property type="protein sequence ID" value="AQP48450.1"/>
    <property type="molecule type" value="Genomic_DNA"/>
</dbReference>
<dbReference type="Proteomes" id="UP000188145">
    <property type="component" value="Chromosome"/>
</dbReference>
<dbReference type="GO" id="GO:0000166">
    <property type="term" value="F:nucleotide binding"/>
    <property type="evidence" value="ECO:0007669"/>
    <property type="project" value="InterPro"/>
</dbReference>
<protein>
    <recommendedName>
        <fullName evidence="7">Dehydrogenase</fullName>
    </recommendedName>
</protein>
<proteinExistence type="inferred from homology"/>
<dbReference type="InterPro" id="IPR036291">
    <property type="entry name" value="NAD(P)-bd_dom_sf"/>
</dbReference>
<dbReference type="Pfam" id="PF22725">
    <property type="entry name" value="GFO_IDH_MocA_C3"/>
    <property type="match status" value="1"/>
</dbReference>
<dbReference type="PANTHER" id="PTHR42840">
    <property type="entry name" value="NAD(P)-BINDING ROSSMANN-FOLD SUPERFAMILY PROTEIN-RELATED"/>
    <property type="match status" value="1"/>
</dbReference>
<feature type="domain" description="Gfo/Idh/MocA-like oxidoreductase N-terminal" evidence="3">
    <location>
        <begin position="2"/>
        <end position="117"/>
    </location>
</feature>
<accession>A0A1Q2CQZ5</accession>
<dbReference type="OrthoDB" id="256869at2"/>
<evidence type="ECO:0008006" key="7">
    <source>
        <dbReference type="Google" id="ProtNLM"/>
    </source>
</evidence>
<dbReference type="InterPro" id="IPR055170">
    <property type="entry name" value="GFO_IDH_MocA-like_dom"/>
</dbReference>
<organism evidence="5 6">
    <name type="scientific">Tessaracoccus aquimaris</name>
    <dbReference type="NCBI Taxonomy" id="1332264"/>
    <lineage>
        <taxon>Bacteria</taxon>
        <taxon>Bacillati</taxon>
        <taxon>Actinomycetota</taxon>
        <taxon>Actinomycetes</taxon>
        <taxon>Propionibacteriales</taxon>
        <taxon>Propionibacteriaceae</taxon>
        <taxon>Tessaracoccus</taxon>
    </lineage>
</organism>
<dbReference type="SUPFAM" id="SSF55347">
    <property type="entry name" value="Glyceraldehyde-3-phosphate dehydrogenase-like, C-terminal domain"/>
    <property type="match status" value="1"/>
</dbReference>
<evidence type="ECO:0000259" key="3">
    <source>
        <dbReference type="Pfam" id="PF01408"/>
    </source>
</evidence>
<sequence>MRISLVGSGIIGSAHAARLDAMERVDELLLADFVEGRADELAATLSGKARAVTVEEAFGDVDGVAITAKTSRHAELLHLALDAGLPTFCEKPIAIDLETTRAVVEHAERRPDVVVQIGFQRRFDAGFNRAREAYREGRFGGVHTMHATTFDAAPPSPAYVATSGGLFRDCNSHDFDAISWITGLTPVSVYTVGSTMGEPYFAEHGDVDSGSSLVTYDNGMVALVSASRNNGAGHDVRLEIFGTEGGIFVGLDDRAPLRSAEENLSWRQGEPYQIYHERFEDAYVAELAHFLDVIEGAANRACTPVEALEALYLSEAAVRSRQTGLPVAIADLKN</sequence>
<dbReference type="STRING" id="1332264.BW730_13975"/>
<reference evidence="6" key="1">
    <citation type="submission" date="2017-02" db="EMBL/GenBank/DDBJ databases">
        <title>Tessaracoccus aquaemaris sp. nov., isolated from the intestine of a Korean rockfish, Sebastes schlegelii, in a marine aquaculture pond.</title>
        <authorList>
            <person name="Tak E.J."/>
            <person name="Bae J.-W."/>
        </authorList>
    </citation>
    <scope>NUCLEOTIDE SEQUENCE [LARGE SCALE GENOMIC DNA]</scope>
    <source>
        <strain evidence="6">NSG39</strain>
    </source>
</reference>
<dbReference type="InterPro" id="IPR000683">
    <property type="entry name" value="Gfo/Idh/MocA-like_OxRdtase_N"/>
</dbReference>
<dbReference type="RefSeq" id="WP_077686784.1">
    <property type="nucleotide sequence ID" value="NZ_CP019606.1"/>
</dbReference>
<keyword evidence="2" id="KW-0560">Oxidoreductase</keyword>
<dbReference type="Gene3D" id="3.30.360.10">
    <property type="entry name" value="Dihydrodipicolinate Reductase, domain 2"/>
    <property type="match status" value="1"/>
</dbReference>
<dbReference type="Gene3D" id="3.40.50.720">
    <property type="entry name" value="NAD(P)-binding Rossmann-like Domain"/>
    <property type="match status" value="1"/>
</dbReference>
<evidence type="ECO:0000313" key="5">
    <source>
        <dbReference type="EMBL" id="AQP48450.1"/>
    </source>
</evidence>
<name>A0A1Q2CQZ5_9ACTN</name>
<gene>
    <name evidence="5" type="ORF">BW730_13975</name>
</gene>
<feature type="domain" description="GFO/IDH/MocA-like oxidoreductase" evidence="4">
    <location>
        <begin position="127"/>
        <end position="247"/>
    </location>
</feature>
<comment type="similarity">
    <text evidence="1">Belongs to the Gfo/Idh/MocA family.</text>
</comment>
<dbReference type="PANTHER" id="PTHR42840:SF3">
    <property type="entry name" value="BINDING ROSSMANN FOLD OXIDOREDUCTASE, PUTATIVE (AFU_ORTHOLOGUE AFUA_2G10240)-RELATED"/>
    <property type="match status" value="1"/>
</dbReference>
<evidence type="ECO:0000256" key="2">
    <source>
        <dbReference type="ARBA" id="ARBA00023002"/>
    </source>
</evidence>
<keyword evidence="6" id="KW-1185">Reference proteome</keyword>
<dbReference type="AlphaFoldDB" id="A0A1Q2CQZ5"/>
<dbReference type="Pfam" id="PF01408">
    <property type="entry name" value="GFO_IDH_MocA"/>
    <property type="match status" value="1"/>
</dbReference>
<dbReference type="GO" id="GO:0016491">
    <property type="term" value="F:oxidoreductase activity"/>
    <property type="evidence" value="ECO:0007669"/>
    <property type="project" value="UniProtKB-KW"/>
</dbReference>
<evidence type="ECO:0000259" key="4">
    <source>
        <dbReference type="Pfam" id="PF22725"/>
    </source>
</evidence>